<keyword evidence="6" id="KW-1185">Reference proteome</keyword>
<gene>
    <name evidence="5" type="ORF">Aph01nite_10850</name>
</gene>
<feature type="domain" description="HTH gntR-type" evidence="4">
    <location>
        <begin position="29"/>
        <end position="97"/>
    </location>
</feature>
<evidence type="ECO:0000256" key="1">
    <source>
        <dbReference type="ARBA" id="ARBA00023015"/>
    </source>
</evidence>
<dbReference type="GO" id="GO:0003700">
    <property type="term" value="F:DNA-binding transcription factor activity"/>
    <property type="evidence" value="ECO:0007669"/>
    <property type="project" value="InterPro"/>
</dbReference>
<organism evidence="5 6">
    <name type="scientific">Acrocarpospora phusangensis</name>
    <dbReference type="NCBI Taxonomy" id="1070424"/>
    <lineage>
        <taxon>Bacteria</taxon>
        <taxon>Bacillati</taxon>
        <taxon>Actinomycetota</taxon>
        <taxon>Actinomycetes</taxon>
        <taxon>Streptosporangiales</taxon>
        <taxon>Streptosporangiaceae</taxon>
        <taxon>Acrocarpospora</taxon>
    </lineage>
</organism>
<dbReference type="Pfam" id="PF07729">
    <property type="entry name" value="FCD"/>
    <property type="match status" value="1"/>
</dbReference>
<evidence type="ECO:0000256" key="3">
    <source>
        <dbReference type="ARBA" id="ARBA00023163"/>
    </source>
</evidence>
<protein>
    <submittedName>
        <fullName evidence="5">GntR family transcriptional regulator</fullName>
    </submittedName>
</protein>
<dbReference type="InterPro" id="IPR011711">
    <property type="entry name" value="GntR_C"/>
</dbReference>
<dbReference type="PROSITE" id="PS50949">
    <property type="entry name" value="HTH_GNTR"/>
    <property type="match status" value="1"/>
</dbReference>
<dbReference type="InterPro" id="IPR036388">
    <property type="entry name" value="WH-like_DNA-bd_sf"/>
</dbReference>
<reference evidence="5" key="1">
    <citation type="submission" date="2021-01" db="EMBL/GenBank/DDBJ databases">
        <title>Whole genome shotgun sequence of Acrocarpospora phusangensis NBRC 108782.</title>
        <authorList>
            <person name="Komaki H."/>
            <person name="Tamura T."/>
        </authorList>
    </citation>
    <scope>NUCLEOTIDE SEQUENCE</scope>
    <source>
        <strain evidence="5">NBRC 108782</strain>
    </source>
</reference>
<keyword evidence="2" id="KW-0238">DNA-binding</keyword>
<dbReference type="EMBL" id="BOOA01000006">
    <property type="protein sequence ID" value="GIH22775.1"/>
    <property type="molecule type" value="Genomic_DNA"/>
</dbReference>
<dbReference type="PANTHER" id="PTHR43537">
    <property type="entry name" value="TRANSCRIPTIONAL REGULATOR, GNTR FAMILY"/>
    <property type="match status" value="1"/>
</dbReference>
<dbReference type="SMART" id="SM00895">
    <property type="entry name" value="FCD"/>
    <property type="match status" value="1"/>
</dbReference>
<dbReference type="InterPro" id="IPR036390">
    <property type="entry name" value="WH_DNA-bd_sf"/>
</dbReference>
<keyword evidence="1" id="KW-0805">Transcription regulation</keyword>
<dbReference type="PRINTS" id="PR00035">
    <property type="entry name" value="HTHGNTR"/>
</dbReference>
<proteinExistence type="predicted"/>
<dbReference type="SUPFAM" id="SSF48008">
    <property type="entry name" value="GntR ligand-binding domain-like"/>
    <property type="match status" value="1"/>
</dbReference>
<dbReference type="InterPro" id="IPR000524">
    <property type="entry name" value="Tscrpt_reg_HTH_GntR"/>
</dbReference>
<sequence length="257" mass="27921">MKTGNPPGIWLSSPPREGGVGVNQTYPDGARHGLVVHTLGPQIVRGGRKPGDLVPTEEALVNELGVGRSAVREGVKVLAGKGLLVTRTSAGTRVRARASWNLLDPDVLAWRYDPDPTEYDIRVLADLRVALEPGAARVAAERADAAGIRGIDEALAALYATVEDPDAFIEADLRFHQAIFAAADNDLLLYIHEVIAIALRSVREVHTRAVEHNKETLPMHEKVALAIRKRHHRKAEDAMRAVVEGARHDAESGLYQC</sequence>
<dbReference type="GO" id="GO:0003677">
    <property type="term" value="F:DNA binding"/>
    <property type="evidence" value="ECO:0007669"/>
    <property type="project" value="UniProtKB-KW"/>
</dbReference>
<comment type="caution">
    <text evidence="5">The sequence shown here is derived from an EMBL/GenBank/DDBJ whole genome shotgun (WGS) entry which is preliminary data.</text>
</comment>
<evidence type="ECO:0000313" key="5">
    <source>
        <dbReference type="EMBL" id="GIH22775.1"/>
    </source>
</evidence>
<dbReference type="Gene3D" id="1.20.120.530">
    <property type="entry name" value="GntR ligand-binding domain-like"/>
    <property type="match status" value="1"/>
</dbReference>
<dbReference type="Gene3D" id="1.10.10.10">
    <property type="entry name" value="Winged helix-like DNA-binding domain superfamily/Winged helix DNA-binding domain"/>
    <property type="match status" value="1"/>
</dbReference>
<dbReference type="SUPFAM" id="SSF46785">
    <property type="entry name" value="Winged helix' DNA-binding domain"/>
    <property type="match status" value="1"/>
</dbReference>
<name>A0A919UNK7_9ACTN</name>
<dbReference type="Proteomes" id="UP000640052">
    <property type="component" value="Unassembled WGS sequence"/>
</dbReference>
<keyword evidence="3" id="KW-0804">Transcription</keyword>
<dbReference type="AlphaFoldDB" id="A0A919UNK7"/>
<dbReference type="InterPro" id="IPR008920">
    <property type="entry name" value="TF_FadR/GntR_C"/>
</dbReference>
<evidence type="ECO:0000259" key="4">
    <source>
        <dbReference type="PROSITE" id="PS50949"/>
    </source>
</evidence>
<dbReference type="PANTHER" id="PTHR43537:SF44">
    <property type="entry name" value="GNTR FAMILY REGULATORY PROTEIN"/>
    <property type="match status" value="1"/>
</dbReference>
<dbReference type="Pfam" id="PF00392">
    <property type="entry name" value="GntR"/>
    <property type="match status" value="1"/>
</dbReference>
<evidence type="ECO:0000256" key="2">
    <source>
        <dbReference type="ARBA" id="ARBA00023125"/>
    </source>
</evidence>
<evidence type="ECO:0000313" key="6">
    <source>
        <dbReference type="Proteomes" id="UP000640052"/>
    </source>
</evidence>
<dbReference type="SMART" id="SM00345">
    <property type="entry name" value="HTH_GNTR"/>
    <property type="match status" value="1"/>
</dbReference>
<accession>A0A919UNK7</accession>